<keyword evidence="1" id="KW-0812">Transmembrane</keyword>
<reference evidence="2" key="2">
    <citation type="journal article" date="2022" name="Microb. Genom.">
        <title>A chromosome-scale genome assembly of the tomato pathogen Cladosporium fulvum reveals a compartmentalized genome architecture and the presence of a dispensable chromosome.</title>
        <authorList>
            <person name="Zaccaron A.Z."/>
            <person name="Chen L.H."/>
            <person name="Samaras A."/>
            <person name="Stergiopoulos I."/>
        </authorList>
    </citation>
    <scope>NUCLEOTIDE SEQUENCE</scope>
    <source>
        <strain evidence="2">Race5_Kim</strain>
    </source>
</reference>
<evidence type="ECO:0000313" key="3">
    <source>
        <dbReference type="Proteomes" id="UP000756132"/>
    </source>
</evidence>
<protein>
    <submittedName>
        <fullName evidence="2">Uncharacterized protein</fullName>
    </submittedName>
</protein>
<reference evidence="2" key="1">
    <citation type="submission" date="2021-12" db="EMBL/GenBank/DDBJ databases">
        <authorList>
            <person name="Zaccaron A."/>
            <person name="Stergiopoulos I."/>
        </authorList>
    </citation>
    <scope>NUCLEOTIDE SEQUENCE</scope>
    <source>
        <strain evidence="2">Race5_Kim</strain>
    </source>
</reference>
<evidence type="ECO:0000313" key="2">
    <source>
        <dbReference type="EMBL" id="UJO14883.1"/>
    </source>
</evidence>
<dbReference type="OrthoDB" id="5428901at2759"/>
<sequence>MSHEWSPAQIFVGSYLAVLIAVVYRIIISVVTNSLRLVEPFRQLSEPNEALADQALFSSCHDQLAIVGILRAISGRRWVLISTSVASLAACLLPALASEAVIADTDWGCAYSLLANPNPCPARVAISPVVIRATQAILLINAAIMIAMLATLSSTTTDLPGDPSSIAAVAQLIGPDVSDLMSDAAVDSKSQLRHRLEGRLYKLGRFGSKNGASRYCIHVHATKSGMVDSVTTTTPMASTYTAIKNRYWTVAIITIMTLLAELLSILIGSIPFAPGQTYYQYRLASYLCMSILGIMVLGVVVLMIGRWHEPKIPFLPDVLGTKMY</sequence>
<name>A0A9Q8LCG9_PASFU</name>
<dbReference type="InterPro" id="IPR021840">
    <property type="entry name" value="DUF3433"/>
</dbReference>
<dbReference type="RefSeq" id="XP_047759249.1">
    <property type="nucleotide sequence ID" value="XM_047907462.1"/>
</dbReference>
<proteinExistence type="predicted"/>
<feature type="transmembrane region" description="Helical" evidence="1">
    <location>
        <begin position="247"/>
        <end position="271"/>
    </location>
</feature>
<dbReference type="PANTHER" id="PTHR37544:SF3">
    <property type="entry name" value="SPRAY"/>
    <property type="match status" value="1"/>
</dbReference>
<dbReference type="Proteomes" id="UP000756132">
    <property type="component" value="Chromosome 3"/>
</dbReference>
<organism evidence="2 3">
    <name type="scientific">Passalora fulva</name>
    <name type="common">Tomato leaf mold</name>
    <name type="synonym">Cladosporium fulvum</name>
    <dbReference type="NCBI Taxonomy" id="5499"/>
    <lineage>
        <taxon>Eukaryota</taxon>
        <taxon>Fungi</taxon>
        <taxon>Dikarya</taxon>
        <taxon>Ascomycota</taxon>
        <taxon>Pezizomycotina</taxon>
        <taxon>Dothideomycetes</taxon>
        <taxon>Dothideomycetidae</taxon>
        <taxon>Mycosphaerellales</taxon>
        <taxon>Mycosphaerellaceae</taxon>
        <taxon>Fulvia</taxon>
    </lineage>
</organism>
<dbReference type="PANTHER" id="PTHR37544">
    <property type="entry name" value="SPRAY-RELATED"/>
    <property type="match status" value="1"/>
</dbReference>
<dbReference type="KEGG" id="ffu:CLAFUR5_08314"/>
<dbReference type="GeneID" id="71988192"/>
<accession>A0A9Q8LCG9</accession>
<dbReference type="AlphaFoldDB" id="A0A9Q8LCG9"/>
<keyword evidence="1" id="KW-1133">Transmembrane helix</keyword>
<feature type="transmembrane region" description="Helical" evidence="1">
    <location>
        <begin position="133"/>
        <end position="152"/>
    </location>
</feature>
<feature type="transmembrane region" description="Helical" evidence="1">
    <location>
        <begin position="283"/>
        <end position="304"/>
    </location>
</feature>
<keyword evidence="3" id="KW-1185">Reference proteome</keyword>
<dbReference type="EMBL" id="CP090165">
    <property type="protein sequence ID" value="UJO14883.1"/>
    <property type="molecule type" value="Genomic_DNA"/>
</dbReference>
<gene>
    <name evidence="2" type="ORF">CLAFUR5_08314</name>
</gene>
<evidence type="ECO:0000256" key="1">
    <source>
        <dbReference type="SAM" id="Phobius"/>
    </source>
</evidence>
<dbReference type="Pfam" id="PF11915">
    <property type="entry name" value="DUF3433"/>
    <property type="match status" value="2"/>
</dbReference>
<keyword evidence="1" id="KW-0472">Membrane</keyword>
<feature type="transmembrane region" description="Helical" evidence="1">
    <location>
        <begin position="12"/>
        <end position="35"/>
    </location>
</feature>